<dbReference type="Proteomes" id="UP000035579">
    <property type="component" value="Chromosome"/>
</dbReference>
<evidence type="ECO:0000313" key="2">
    <source>
        <dbReference type="Proteomes" id="UP000035579"/>
    </source>
</evidence>
<protein>
    <recommendedName>
        <fullName evidence="3">DUF885 domain-containing protein</fullName>
    </recommendedName>
</protein>
<dbReference type="Pfam" id="PF05960">
    <property type="entry name" value="DUF885"/>
    <property type="match status" value="1"/>
</dbReference>
<reference evidence="1 2" key="1">
    <citation type="submission" date="2015-05" db="EMBL/GenBank/DDBJ databases">
        <title>Genome assembly of Archangium gephyra DSM 2261.</title>
        <authorList>
            <person name="Sharma G."/>
            <person name="Subramanian S."/>
        </authorList>
    </citation>
    <scope>NUCLEOTIDE SEQUENCE [LARGE SCALE GENOMIC DNA]</scope>
    <source>
        <strain evidence="1 2">DSM 2261</strain>
    </source>
</reference>
<name>A0AAC8TCA1_9BACT</name>
<dbReference type="PANTHER" id="PTHR33361">
    <property type="entry name" value="GLR0591 PROTEIN"/>
    <property type="match status" value="1"/>
</dbReference>
<sequence>MRKRCGVHSEHLPHHARGMETADVMIRATLCSAVLLLVPACAPRTGSGAAASASAMASTPADAEYARFAREYLDWYYAAHPVRATSLGLHQHDARVQDLSAEAIQHQAKALHGWLARLERLDRAALTGDAVFDVRILENAIRAELLELEEERGWQRNPMLYNNVIASALSSLSQREFAPVEERVRSLLARMERIAAVVAAAKANLRDVPKPWAEQGLRDTRGTVGFLRGDLPKALEAQGLARVDAALRQEFTAALARAVTEVEGFARWQEQELLPKANGDFRLGKALFEKKLALEEHVALTAEQLRDVNERAIRRYQEWVAKEAARVDATKSPVAVMDALAHDHPTAEELIPTARKQLEECQRFVVEKGLLTLPSERLPTVRETPPYARMGFASMDTPGPFETRATEAFYNITNVEPEWTAEQKAQHLTYFNRAGLLGITVHEGMPGHFVQLLYEARIPTEVRKVFTPASLVEGWAHYVEQMMVDEGFGGGDPAVRLGQLRRALQRHARWHAGLSMHAFGETVEGAAKRYAEIAYFEPFPALREVQRGTFNPTYLYYALGRMQILKLREDYKRYLEARGQTFSLRDFHDRFLQLGLPVSLARQAMMPGDTGPSLE</sequence>
<evidence type="ECO:0008006" key="3">
    <source>
        <dbReference type="Google" id="ProtNLM"/>
    </source>
</evidence>
<proteinExistence type="predicted"/>
<organism evidence="1 2">
    <name type="scientific">Archangium gephyra</name>
    <dbReference type="NCBI Taxonomy" id="48"/>
    <lineage>
        <taxon>Bacteria</taxon>
        <taxon>Pseudomonadati</taxon>
        <taxon>Myxococcota</taxon>
        <taxon>Myxococcia</taxon>
        <taxon>Myxococcales</taxon>
        <taxon>Cystobacterineae</taxon>
        <taxon>Archangiaceae</taxon>
        <taxon>Archangium</taxon>
    </lineage>
</organism>
<dbReference type="PANTHER" id="PTHR33361:SF15">
    <property type="entry name" value="DUF885 FAMILY LIPOPROTEIN"/>
    <property type="match status" value="1"/>
</dbReference>
<dbReference type="InterPro" id="IPR010281">
    <property type="entry name" value="DUF885"/>
</dbReference>
<gene>
    <name evidence="1" type="ORF">AA314_00832</name>
</gene>
<accession>A0AAC8TCA1</accession>
<dbReference type="KEGG" id="age:AA314_00832"/>
<evidence type="ECO:0000313" key="1">
    <source>
        <dbReference type="EMBL" id="AKI99205.1"/>
    </source>
</evidence>
<dbReference type="EMBL" id="CP011509">
    <property type="protein sequence ID" value="AKI99205.1"/>
    <property type="molecule type" value="Genomic_DNA"/>
</dbReference>
<dbReference type="AlphaFoldDB" id="A0AAC8TCA1"/>